<gene>
    <name evidence="1" type="ORF">GA0070623_1373</name>
</gene>
<keyword evidence="2" id="KW-1185">Reference proteome</keyword>
<dbReference type="Pfam" id="PF02575">
    <property type="entry name" value="YbaB_DNA_bd"/>
    <property type="match status" value="1"/>
</dbReference>
<proteinExistence type="predicted"/>
<name>A0A109IKS3_9ACTN</name>
<organism evidence="1 2">
    <name type="scientific">Micromonospora rifamycinica</name>
    <dbReference type="NCBI Taxonomy" id="291594"/>
    <lineage>
        <taxon>Bacteria</taxon>
        <taxon>Bacillati</taxon>
        <taxon>Actinomycetota</taxon>
        <taxon>Actinomycetes</taxon>
        <taxon>Micromonosporales</taxon>
        <taxon>Micromonosporaceae</taxon>
        <taxon>Micromonospora</taxon>
    </lineage>
</organism>
<dbReference type="EMBL" id="LT607752">
    <property type="protein sequence ID" value="SCG46528.1"/>
    <property type="molecule type" value="Genomic_DNA"/>
</dbReference>
<evidence type="ECO:0000313" key="2">
    <source>
        <dbReference type="Proteomes" id="UP000198226"/>
    </source>
</evidence>
<sequence>MSSPLSNQVEQALAELERQKAAIDEIQGGLHTVYSTVTAKNRAVAVTVDSRGAVTAIKFPTSAYRSMAGPELGELLVDTIEAARGEAMARTVAAFESMLPAGLPMIDLLTGGADPEHGPLPMDKLLTEMFRTAGPTDDPTPSPPAGAH</sequence>
<evidence type="ECO:0000313" key="1">
    <source>
        <dbReference type="EMBL" id="SCG46528.1"/>
    </source>
</evidence>
<dbReference type="Proteomes" id="UP000198226">
    <property type="component" value="Chromosome I"/>
</dbReference>
<dbReference type="InterPro" id="IPR004401">
    <property type="entry name" value="YbaB/EbfC"/>
</dbReference>
<accession>A0A109IKS3</accession>
<dbReference type="InterPro" id="IPR036894">
    <property type="entry name" value="YbaB-like_sf"/>
</dbReference>
<protein>
    <submittedName>
        <fullName evidence="1">YbaB/EbfC DNA-binding family protein</fullName>
    </submittedName>
</protein>
<reference evidence="2" key="1">
    <citation type="submission" date="2016-06" db="EMBL/GenBank/DDBJ databases">
        <authorList>
            <person name="Varghese N."/>
            <person name="Submissions Spin"/>
        </authorList>
    </citation>
    <scope>NUCLEOTIDE SEQUENCE [LARGE SCALE GENOMIC DNA]</scope>
    <source>
        <strain evidence="2">DSM 44983</strain>
    </source>
</reference>
<dbReference type="AlphaFoldDB" id="A0A109IKS3"/>
<dbReference type="RefSeq" id="WP_067307516.1">
    <property type="nucleotide sequence ID" value="NZ_LRMV01000053.1"/>
</dbReference>
<dbReference type="OrthoDB" id="5118533at2"/>
<dbReference type="Gene3D" id="3.30.1310.10">
    <property type="entry name" value="Nucleoid-associated protein YbaB-like domain"/>
    <property type="match status" value="1"/>
</dbReference>
<keyword evidence="1" id="KW-0238">DNA-binding</keyword>
<dbReference type="GO" id="GO:0003677">
    <property type="term" value="F:DNA binding"/>
    <property type="evidence" value="ECO:0007669"/>
    <property type="project" value="UniProtKB-KW"/>
</dbReference>